<evidence type="ECO:0000313" key="2">
    <source>
        <dbReference type="Proteomes" id="UP000326582"/>
    </source>
</evidence>
<dbReference type="Proteomes" id="UP000326582">
    <property type="component" value="Chromosome 6"/>
</dbReference>
<reference evidence="2" key="1">
    <citation type="journal article" date="2019" name="MBio">
        <title>Comparative genomics for the elucidation of multidrug resistance (MDR) in Candida lusitaniae.</title>
        <authorList>
            <person name="Kannan A."/>
            <person name="Asner S.A."/>
            <person name="Trachsel E."/>
            <person name="Kelly S."/>
            <person name="Parker J."/>
            <person name="Sanglard D."/>
        </authorList>
    </citation>
    <scope>NUCLEOTIDE SEQUENCE [LARGE SCALE GENOMIC DNA]</scope>
    <source>
        <strain evidence="2">P1</strain>
    </source>
</reference>
<protein>
    <submittedName>
        <fullName evidence="1">Phenylacetate 2-hydroxylase</fullName>
    </submittedName>
</protein>
<gene>
    <name evidence="1" type="ORF">EJF14_60275</name>
</gene>
<dbReference type="EMBL" id="CP038489">
    <property type="protein sequence ID" value="QFZ29762.1"/>
    <property type="molecule type" value="Genomic_DNA"/>
</dbReference>
<evidence type="ECO:0000313" key="1">
    <source>
        <dbReference type="EMBL" id="QFZ29762.1"/>
    </source>
</evidence>
<name>A0ACD0WQD2_CLALS</name>
<proteinExistence type="predicted"/>
<keyword evidence="2" id="KW-1185">Reference proteome</keyword>
<accession>A0ACD0WQD2</accession>
<sequence>MWLALLLSLVALLFFLSPPRPIVGAFYVPGYPLVGNACQVLHNPSRVFLSWAQTCGHALFVIHLGRTPVLVVNSHADVHDLWLLHSSALGSRPTLHTFHNVVSAVHGLTVGSTPAGASYRRKKKTLSSELSASKVQSKALLGNAQREALLSTNASSVQKLSSLDSGHESGFPPILSHIDVCSSECIAQLLSQPAETSLLLETQYYVLSAAIRLTYGIVLDCHGRDASLANTIIATENKIIRMRSLVANYQDYIPGLQSFPLRCMFDASAAKWRQQRDSYMHSLYQSFLVQLHGGSFLANHSMLAHILRAKASPMTLSESELQSICLTMVSAGLDNSALTFDHLMGHFSHDYGQDMQERLWKELMLQSNGSLTAAWDAATYGTCSYAMALLHEALRFFSVLPLGLPRQTTKPARFRGLYIPANTIVVMNNYAANHDPAAFESPFEFFPDRWLDPNGNLITPNHFSFGAGSRKCAGSHLALKELHTLLCRVVLLFRIKPPHDNRFKMCLDPFEGNSCPTGTSFEPKEFRIRLEPREGKECDELRDRLRDYRIPQERAK</sequence>
<organism evidence="1 2">
    <name type="scientific">Clavispora lusitaniae</name>
    <name type="common">Candida lusitaniae</name>
    <dbReference type="NCBI Taxonomy" id="36911"/>
    <lineage>
        <taxon>Eukaryota</taxon>
        <taxon>Fungi</taxon>
        <taxon>Dikarya</taxon>
        <taxon>Ascomycota</taxon>
        <taxon>Saccharomycotina</taxon>
        <taxon>Pichiomycetes</taxon>
        <taxon>Metschnikowiaceae</taxon>
        <taxon>Clavispora</taxon>
    </lineage>
</organism>